<evidence type="ECO:0000313" key="9">
    <source>
        <dbReference type="Proteomes" id="UP000006695"/>
    </source>
</evidence>
<dbReference type="STRING" id="351605.Gura_2333"/>
<evidence type="ECO:0000256" key="5">
    <source>
        <dbReference type="ARBA" id="ARBA00023136"/>
    </source>
</evidence>
<gene>
    <name evidence="8" type="ordered locus">Gura_2333</name>
</gene>
<evidence type="ECO:0000256" key="2">
    <source>
        <dbReference type="ARBA" id="ARBA00022475"/>
    </source>
</evidence>
<dbReference type="AlphaFoldDB" id="A5G3Z4"/>
<dbReference type="EMBL" id="CP000698">
    <property type="protein sequence ID" value="ABQ26512.1"/>
    <property type="molecule type" value="Genomic_DNA"/>
</dbReference>
<organism evidence="8 9">
    <name type="scientific">Geotalea uraniireducens (strain Rf4)</name>
    <name type="common">Geobacter uraniireducens</name>
    <dbReference type="NCBI Taxonomy" id="351605"/>
    <lineage>
        <taxon>Bacteria</taxon>
        <taxon>Pseudomonadati</taxon>
        <taxon>Thermodesulfobacteriota</taxon>
        <taxon>Desulfuromonadia</taxon>
        <taxon>Geobacterales</taxon>
        <taxon>Geobacteraceae</taxon>
        <taxon>Geotalea</taxon>
    </lineage>
</organism>
<protein>
    <submittedName>
        <fullName evidence="8">Glycosyl transferase, family 2</fullName>
    </submittedName>
</protein>
<evidence type="ECO:0000313" key="8">
    <source>
        <dbReference type="EMBL" id="ABQ26512.1"/>
    </source>
</evidence>
<evidence type="ECO:0000256" key="4">
    <source>
        <dbReference type="ARBA" id="ARBA00022679"/>
    </source>
</evidence>
<dbReference type="RefSeq" id="WP_011939205.1">
    <property type="nucleotide sequence ID" value="NC_009483.1"/>
</dbReference>
<feature type="domain" description="Glycosyltransferase 2-like" evidence="7">
    <location>
        <begin position="13"/>
        <end position="157"/>
    </location>
</feature>
<keyword evidence="3" id="KW-0328">Glycosyltransferase</keyword>
<dbReference type="Gene3D" id="3.90.550.10">
    <property type="entry name" value="Spore Coat Polysaccharide Biosynthesis Protein SpsA, Chain A"/>
    <property type="match status" value="1"/>
</dbReference>
<dbReference type="Pfam" id="PF00535">
    <property type="entry name" value="Glycos_transf_2"/>
    <property type="match status" value="1"/>
</dbReference>
<dbReference type="GO" id="GO:0005886">
    <property type="term" value="C:plasma membrane"/>
    <property type="evidence" value="ECO:0007669"/>
    <property type="project" value="UniProtKB-SubCell"/>
</dbReference>
<keyword evidence="4 8" id="KW-0808">Transferase</keyword>
<sequence>MTLQDFATRDIAFILPTLNEEAHIGGVLDTVREHAGHGFSFEVIVVDNGSSDRTVEIAVEKGAICLRAPGCTISSLRNLGASRAGAGVLIFLDADVYLGQGWGERIGAVIARLHLEPDIITGSLYGISDESNWIERIWFAPRTTRTQINYINGGHLIIHRSLFSTVGGFDPKLETGEDCEFCARARTMGARIENDPGLRVVHAGYPKSVKRFFARERWHGRGDYRSVKTLASSKPALLSLANLCMAVTCTIGIVSCPQPWWAFAGAYVLFLACVSLAAAIHRYRGKLSSGFLGAVFLYMVYITARTVSMVDVVIQSLTVRRPVRASG</sequence>
<dbReference type="OrthoDB" id="9809116at2"/>
<dbReference type="HOGENOM" id="CLU_905391_0_0_7"/>
<dbReference type="Proteomes" id="UP000006695">
    <property type="component" value="Chromosome"/>
</dbReference>
<evidence type="ECO:0000256" key="6">
    <source>
        <dbReference type="SAM" id="Phobius"/>
    </source>
</evidence>
<feature type="transmembrane region" description="Helical" evidence="6">
    <location>
        <begin position="287"/>
        <end position="304"/>
    </location>
</feature>
<dbReference type="InterPro" id="IPR001173">
    <property type="entry name" value="Glyco_trans_2-like"/>
</dbReference>
<dbReference type="SUPFAM" id="SSF53448">
    <property type="entry name" value="Nucleotide-diphospho-sugar transferases"/>
    <property type="match status" value="1"/>
</dbReference>
<evidence type="ECO:0000256" key="3">
    <source>
        <dbReference type="ARBA" id="ARBA00022676"/>
    </source>
</evidence>
<accession>A5G3Z4</accession>
<keyword evidence="5 6" id="KW-0472">Membrane</keyword>
<dbReference type="GO" id="GO:0016757">
    <property type="term" value="F:glycosyltransferase activity"/>
    <property type="evidence" value="ECO:0007669"/>
    <property type="project" value="UniProtKB-KW"/>
</dbReference>
<reference evidence="8 9" key="1">
    <citation type="submission" date="2007-05" db="EMBL/GenBank/DDBJ databases">
        <title>Complete sequence of Geobacter uraniireducens Rf4.</title>
        <authorList>
            <consortium name="US DOE Joint Genome Institute"/>
            <person name="Copeland A."/>
            <person name="Lucas S."/>
            <person name="Lapidus A."/>
            <person name="Barry K."/>
            <person name="Detter J.C."/>
            <person name="Glavina del Rio T."/>
            <person name="Hammon N."/>
            <person name="Israni S."/>
            <person name="Dalin E."/>
            <person name="Tice H."/>
            <person name="Pitluck S."/>
            <person name="Chertkov O."/>
            <person name="Brettin T."/>
            <person name="Bruce D."/>
            <person name="Han C."/>
            <person name="Schmutz J."/>
            <person name="Larimer F."/>
            <person name="Land M."/>
            <person name="Hauser L."/>
            <person name="Kyrpides N."/>
            <person name="Mikhailova N."/>
            <person name="Shelobolina E."/>
            <person name="Aklujkar M."/>
            <person name="Lovley D."/>
            <person name="Richardson P."/>
        </authorList>
    </citation>
    <scope>NUCLEOTIDE SEQUENCE [LARGE SCALE GENOMIC DNA]</scope>
    <source>
        <strain evidence="8 9">Rf4</strain>
    </source>
</reference>
<evidence type="ECO:0000259" key="7">
    <source>
        <dbReference type="Pfam" id="PF00535"/>
    </source>
</evidence>
<keyword evidence="6" id="KW-1133">Transmembrane helix</keyword>
<proteinExistence type="predicted"/>
<dbReference type="KEGG" id="gur:Gura_2333"/>
<dbReference type="CAZy" id="GT2">
    <property type="family name" value="Glycosyltransferase Family 2"/>
</dbReference>
<dbReference type="PANTHER" id="PTHR43646">
    <property type="entry name" value="GLYCOSYLTRANSFERASE"/>
    <property type="match status" value="1"/>
</dbReference>
<keyword evidence="6" id="KW-0812">Transmembrane</keyword>
<feature type="transmembrane region" description="Helical" evidence="6">
    <location>
        <begin position="235"/>
        <end position="254"/>
    </location>
</feature>
<dbReference type="InterPro" id="IPR029044">
    <property type="entry name" value="Nucleotide-diphossugar_trans"/>
</dbReference>
<evidence type="ECO:0000256" key="1">
    <source>
        <dbReference type="ARBA" id="ARBA00004236"/>
    </source>
</evidence>
<keyword evidence="2" id="KW-1003">Cell membrane</keyword>
<dbReference type="PANTHER" id="PTHR43646:SF2">
    <property type="entry name" value="GLYCOSYLTRANSFERASE 2-LIKE DOMAIN-CONTAINING PROTEIN"/>
    <property type="match status" value="1"/>
</dbReference>
<keyword evidence="9" id="KW-1185">Reference proteome</keyword>
<comment type="subcellular location">
    <subcellularLocation>
        <location evidence="1">Cell membrane</location>
    </subcellularLocation>
</comment>
<name>A5G3Z4_GEOUR</name>
<feature type="transmembrane region" description="Helical" evidence="6">
    <location>
        <begin position="260"/>
        <end position="280"/>
    </location>
</feature>